<protein>
    <submittedName>
        <fullName evidence="2">Uncharacterized protein</fullName>
    </submittedName>
</protein>
<dbReference type="Proteomes" id="UP000060630">
    <property type="component" value="Unassembled WGS sequence"/>
</dbReference>
<gene>
    <name evidence="2" type="ORF">WL29_19095</name>
</gene>
<feature type="region of interest" description="Disordered" evidence="1">
    <location>
        <begin position="1"/>
        <end position="32"/>
    </location>
</feature>
<accession>A0A106QEC2</accession>
<evidence type="ECO:0000313" key="3">
    <source>
        <dbReference type="Proteomes" id="UP000060630"/>
    </source>
</evidence>
<organism evidence="2 3">
    <name type="scientific">Burkholderia ubonensis</name>
    <dbReference type="NCBI Taxonomy" id="101571"/>
    <lineage>
        <taxon>Bacteria</taxon>
        <taxon>Pseudomonadati</taxon>
        <taxon>Pseudomonadota</taxon>
        <taxon>Betaproteobacteria</taxon>
        <taxon>Burkholderiales</taxon>
        <taxon>Burkholderiaceae</taxon>
        <taxon>Burkholderia</taxon>
        <taxon>Burkholderia cepacia complex</taxon>
    </lineage>
</organism>
<proteinExistence type="predicted"/>
<name>A0A106QEC2_9BURK</name>
<evidence type="ECO:0000256" key="1">
    <source>
        <dbReference type="SAM" id="MobiDB-lite"/>
    </source>
</evidence>
<evidence type="ECO:0000313" key="2">
    <source>
        <dbReference type="EMBL" id="KWA84639.1"/>
    </source>
</evidence>
<dbReference type="AlphaFoldDB" id="A0A106QEC2"/>
<reference evidence="2 3" key="1">
    <citation type="submission" date="2015-11" db="EMBL/GenBank/DDBJ databases">
        <title>Expanding the genomic diversity of Burkholderia species for the development of highly accurate diagnostics.</title>
        <authorList>
            <person name="Sahl J."/>
            <person name="Keim P."/>
            <person name="Wagner D."/>
        </authorList>
    </citation>
    <scope>NUCLEOTIDE SEQUENCE [LARGE SCALE GENOMIC DNA]</scope>
    <source>
        <strain evidence="2 3">MSMB2087WGS</strain>
    </source>
</reference>
<dbReference type="EMBL" id="LPHD01000043">
    <property type="protein sequence ID" value="KWA84639.1"/>
    <property type="molecule type" value="Genomic_DNA"/>
</dbReference>
<comment type="caution">
    <text evidence="2">The sequence shown here is derived from an EMBL/GenBank/DDBJ whole genome shotgun (WGS) entry which is preliminary data.</text>
</comment>
<sequence length="61" mass="6414">MPDARPQHRAARGGGTARAEQGGGGRADTTAQRSIARLRASQKKFRDGLSFRAASSVYSAP</sequence>
<feature type="compositionally biased region" description="Gly residues" evidence="1">
    <location>
        <begin position="12"/>
        <end position="26"/>
    </location>
</feature>